<feature type="binding site" evidence="3">
    <location>
        <position position="324"/>
    </location>
    <ligand>
        <name>ATP</name>
        <dbReference type="ChEBI" id="CHEBI:30616"/>
    </ligand>
</feature>
<organism evidence="6 7">
    <name type="scientific">Trichodelitschia bisporula</name>
    <dbReference type="NCBI Taxonomy" id="703511"/>
    <lineage>
        <taxon>Eukaryota</taxon>
        <taxon>Fungi</taxon>
        <taxon>Dikarya</taxon>
        <taxon>Ascomycota</taxon>
        <taxon>Pezizomycotina</taxon>
        <taxon>Dothideomycetes</taxon>
        <taxon>Dothideomycetes incertae sedis</taxon>
        <taxon>Phaeotrichales</taxon>
        <taxon>Phaeotrichaceae</taxon>
        <taxon>Trichodelitschia</taxon>
    </lineage>
</organism>
<dbReference type="Pfam" id="PF00069">
    <property type="entry name" value="Pkinase"/>
    <property type="match status" value="1"/>
</dbReference>
<evidence type="ECO:0000256" key="2">
    <source>
        <dbReference type="ARBA" id="ARBA00022840"/>
    </source>
</evidence>
<keyword evidence="7" id="KW-1185">Reference proteome</keyword>
<protein>
    <submittedName>
        <fullName evidence="6">Kinase-like protein</fullName>
    </submittedName>
</protein>
<dbReference type="InterPro" id="IPR017441">
    <property type="entry name" value="Protein_kinase_ATP_BS"/>
</dbReference>
<reference evidence="6" key="1">
    <citation type="journal article" date="2020" name="Stud. Mycol.">
        <title>101 Dothideomycetes genomes: a test case for predicting lifestyles and emergence of pathogens.</title>
        <authorList>
            <person name="Haridas S."/>
            <person name="Albert R."/>
            <person name="Binder M."/>
            <person name="Bloem J."/>
            <person name="Labutti K."/>
            <person name="Salamov A."/>
            <person name="Andreopoulos B."/>
            <person name="Baker S."/>
            <person name="Barry K."/>
            <person name="Bills G."/>
            <person name="Bluhm B."/>
            <person name="Cannon C."/>
            <person name="Castanera R."/>
            <person name="Culley D."/>
            <person name="Daum C."/>
            <person name="Ezra D."/>
            <person name="Gonzalez J."/>
            <person name="Henrissat B."/>
            <person name="Kuo A."/>
            <person name="Liang C."/>
            <person name="Lipzen A."/>
            <person name="Lutzoni F."/>
            <person name="Magnuson J."/>
            <person name="Mondo S."/>
            <person name="Nolan M."/>
            <person name="Ohm R."/>
            <person name="Pangilinan J."/>
            <person name="Park H.-J."/>
            <person name="Ramirez L."/>
            <person name="Alfaro M."/>
            <person name="Sun H."/>
            <person name="Tritt A."/>
            <person name="Yoshinaga Y."/>
            <person name="Zwiers L.-H."/>
            <person name="Turgeon B."/>
            <person name="Goodwin S."/>
            <person name="Spatafora J."/>
            <person name="Crous P."/>
            <person name="Grigoriev I."/>
        </authorList>
    </citation>
    <scope>NUCLEOTIDE SEQUENCE</scope>
    <source>
        <strain evidence="6">CBS 262.69</strain>
    </source>
</reference>
<dbReference type="PROSITE" id="PS00108">
    <property type="entry name" value="PROTEIN_KINASE_ST"/>
    <property type="match status" value="1"/>
</dbReference>
<dbReference type="GO" id="GO:0005524">
    <property type="term" value="F:ATP binding"/>
    <property type="evidence" value="ECO:0007669"/>
    <property type="project" value="UniProtKB-UniRule"/>
</dbReference>
<feature type="compositionally biased region" description="Basic and acidic residues" evidence="4">
    <location>
        <begin position="1"/>
        <end position="16"/>
    </location>
</feature>
<dbReference type="PROSITE" id="PS50011">
    <property type="entry name" value="PROTEIN_KINASE_DOM"/>
    <property type="match status" value="1"/>
</dbReference>
<evidence type="ECO:0000256" key="3">
    <source>
        <dbReference type="PROSITE-ProRule" id="PRU10141"/>
    </source>
</evidence>
<dbReference type="InterPro" id="IPR008271">
    <property type="entry name" value="Ser/Thr_kinase_AS"/>
</dbReference>
<dbReference type="OrthoDB" id="4062651at2759"/>
<gene>
    <name evidence="6" type="ORF">EJ06DRAFT_522896</name>
</gene>
<dbReference type="InterPro" id="IPR011009">
    <property type="entry name" value="Kinase-like_dom_sf"/>
</dbReference>
<evidence type="ECO:0000313" key="7">
    <source>
        <dbReference type="Proteomes" id="UP000799640"/>
    </source>
</evidence>
<evidence type="ECO:0000256" key="1">
    <source>
        <dbReference type="ARBA" id="ARBA00022741"/>
    </source>
</evidence>
<keyword evidence="6" id="KW-0808">Transferase</keyword>
<dbReference type="AlphaFoldDB" id="A0A6G1HRG4"/>
<keyword evidence="6" id="KW-0418">Kinase</keyword>
<feature type="compositionally biased region" description="Basic and acidic residues" evidence="4">
    <location>
        <begin position="143"/>
        <end position="155"/>
    </location>
</feature>
<proteinExistence type="predicted"/>
<feature type="domain" description="Protein kinase" evidence="5">
    <location>
        <begin position="289"/>
        <end position="593"/>
    </location>
</feature>
<dbReference type="PANTHER" id="PTHR24347">
    <property type="entry name" value="SERINE/THREONINE-PROTEIN KINASE"/>
    <property type="match status" value="1"/>
</dbReference>
<feature type="region of interest" description="Disordered" evidence="4">
    <location>
        <begin position="77"/>
        <end position="157"/>
    </location>
</feature>
<keyword evidence="2 3" id="KW-0067">ATP-binding</keyword>
<feature type="compositionally biased region" description="Basic and acidic residues" evidence="4">
    <location>
        <begin position="102"/>
        <end position="122"/>
    </location>
</feature>
<dbReference type="SUPFAM" id="SSF56112">
    <property type="entry name" value="Protein kinase-like (PK-like)"/>
    <property type="match status" value="1"/>
</dbReference>
<dbReference type="Proteomes" id="UP000799640">
    <property type="component" value="Unassembled WGS sequence"/>
</dbReference>
<accession>A0A6G1HRG4</accession>
<dbReference type="GO" id="GO:0004672">
    <property type="term" value="F:protein kinase activity"/>
    <property type="evidence" value="ECO:0007669"/>
    <property type="project" value="InterPro"/>
</dbReference>
<feature type="region of interest" description="Disordered" evidence="4">
    <location>
        <begin position="1"/>
        <end position="27"/>
    </location>
</feature>
<evidence type="ECO:0000259" key="5">
    <source>
        <dbReference type="PROSITE" id="PS50011"/>
    </source>
</evidence>
<name>A0A6G1HRG4_9PEZI</name>
<dbReference type="EMBL" id="ML996699">
    <property type="protein sequence ID" value="KAF2398648.1"/>
    <property type="molecule type" value="Genomic_DNA"/>
</dbReference>
<dbReference type="Gene3D" id="1.10.510.10">
    <property type="entry name" value="Transferase(Phosphotransferase) domain 1"/>
    <property type="match status" value="1"/>
</dbReference>
<sequence>MAREHTFHKLKLDTHASKPVNSPFRSIKRRDHDDTFTYSPHGPVVPADAVLSTDDLVNSLPDVDDARFGFDIQKSAATSSTTDHTASLRDRRTSISFAPHVTTEDGHKRSLGEPLPKQEDKPTTAALSMLDTRLPHDNRRKNGFTDHADKSDRAGRPRFVYGEIGGARIPAANDYERVASLTSATTASPRTEEIHTPLNEYLLSPISGSPGDFSPFRPGGLALRSSSQRSRRSERSGSVRHSSSRRSTRSGHPSMSPASAFLSLYSSGESAVAVEPDSEGQEIGDHTGYIIGRQIGAGGTSTVKEVYSMEAGIKVIRAVKIVRKQIRDKDERENEKAQAELEHEVDIWRYLKHRYILPLFAVYDTPFATFCITQLNRGGTLFDLMRARRRLAPADRGLPNHLAQRYTYQLAAAIRYLHEDMRVVHRDIKLENCLLDMSAPDAAAVGGNVLLCDFGMADFIHNESRIDAEASPSQSPGRSLSGSDLLSTTVVGSLEYTAPELIGLSEAVYSTAADMWSFGVVVYALLTGSRPFQHELREKLVLMLAKGEWDPRPLVEAPAVREGGAKAVELVQRCLVFEPEERWSVGRVLEIRC</sequence>
<dbReference type="SMART" id="SM00220">
    <property type="entry name" value="S_TKc"/>
    <property type="match status" value="1"/>
</dbReference>
<keyword evidence="1 3" id="KW-0547">Nucleotide-binding</keyword>
<dbReference type="PROSITE" id="PS00107">
    <property type="entry name" value="PROTEIN_KINASE_ATP"/>
    <property type="match status" value="1"/>
</dbReference>
<evidence type="ECO:0000256" key="4">
    <source>
        <dbReference type="SAM" id="MobiDB-lite"/>
    </source>
</evidence>
<dbReference type="InterPro" id="IPR000719">
    <property type="entry name" value="Prot_kinase_dom"/>
</dbReference>
<evidence type="ECO:0000313" key="6">
    <source>
        <dbReference type="EMBL" id="KAF2398648.1"/>
    </source>
</evidence>
<feature type="region of interest" description="Disordered" evidence="4">
    <location>
        <begin position="209"/>
        <end position="259"/>
    </location>
</feature>